<name>A0ABD1FD59_HYPHA</name>
<dbReference type="AlphaFoldDB" id="A0ABD1FD59"/>
<gene>
    <name evidence="5" type="ORF">ABEB36_000827</name>
</gene>
<feature type="compositionally biased region" description="Polar residues" evidence="2">
    <location>
        <begin position="344"/>
        <end position="359"/>
    </location>
</feature>
<feature type="region of interest" description="Disordered" evidence="2">
    <location>
        <begin position="779"/>
        <end position="818"/>
    </location>
</feature>
<feature type="compositionally biased region" description="Polar residues" evidence="2">
    <location>
        <begin position="779"/>
        <end position="792"/>
    </location>
</feature>
<evidence type="ECO:0000256" key="1">
    <source>
        <dbReference type="ARBA" id="ARBA00023157"/>
    </source>
</evidence>
<feature type="compositionally biased region" description="Polar residues" evidence="2">
    <location>
        <begin position="254"/>
        <end position="264"/>
    </location>
</feature>
<evidence type="ECO:0000259" key="4">
    <source>
        <dbReference type="PROSITE" id="PS50869"/>
    </source>
</evidence>
<dbReference type="EMBL" id="JBDJPC010000001">
    <property type="protein sequence ID" value="KAL1517007.1"/>
    <property type="molecule type" value="Genomic_DNA"/>
</dbReference>
<feature type="compositionally biased region" description="Polar residues" evidence="2">
    <location>
        <begin position="624"/>
        <end position="656"/>
    </location>
</feature>
<reference evidence="5 6" key="1">
    <citation type="submission" date="2024-05" db="EMBL/GenBank/DDBJ databases">
        <title>Genetic variation in Jamaican populations of the coffee berry borer (Hypothenemus hampei).</title>
        <authorList>
            <person name="Errbii M."/>
            <person name="Myrie A."/>
        </authorList>
    </citation>
    <scope>NUCLEOTIDE SEQUENCE [LARGE SCALE GENOMIC DNA]</scope>
    <source>
        <strain evidence="5">JA-Hopewell-2020-01-JO</strain>
        <tissue evidence="5">Whole body</tissue>
    </source>
</reference>
<feature type="chain" id="PRO_5044783328" description="BRICHOS domain-containing protein" evidence="3">
    <location>
        <begin position="25"/>
        <end position="1058"/>
    </location>
</feature>
<dbReference type="PROSITE" id="PS50869">
    <property type="entry name" value="BRICHOS"/>
    <property type="match status" value="1"/>
</dbReference>
<keyword evidence="6" id="KW-1185">Reference proteome</keyword>
<feature type="compositionally biased region" description="Low complexity" evidence="2">
    <location>
        <begin position="578"/>
        <end position="593"/>
    </location>
</feature>
<feature type="region of interest" description="Disordered" evidence="2">
    <location>
        <begin position="235"/>
        <end position="359"/>
    </location>
</feature>
<feature type="compositionally biased region" description="Low complexity" evidence="2">
    <location>
        <begin position="301"/>
        <end position="334"/>
    </location>
</feature>
<keyword evidence="3" id="KW-0732">Signal</keyword>
<evidence type="ECO:0000256" key="2">
    <source>
        <dbReference type="SAM" id="MobiDB-lite"/>
    </source>
</evidence>
<feature type="region of interest" description="Disordered" evidence="2">
    <location>
        <begin position="566"/>
        <end position="656"/>
    </location>
</feature>
<proteinExistence type="predicted"/>
<protein>
    <recommendedName>
        <fullName evidence="4">BRICHOS domain-containing protein</fullName>
    </recommendedName>
</protein>
<feature type="compositionally biased region" description="Low complexity" evidence="2">
    <location>
        <begin position="793"/>
        <end position="806"/>
    </location>
</feature>
<feature type="signal peptide" evidence="3">
    <location>
        <begin position="1"/>
        <end position="24"/>
    </location>
</feature>
<accession>A0ABD1FD59</accession>
<evidence type="ECO:0000313" key="6">
    <source>
        <dbReference type="Proteomes" id="UP001566132"/>
    </source>
</evidence>
<dbReference type="Pfam" id="PF04089">
    <property type="entry name" value="BRICHOS"/>
    <property type="match status" value="1"/>
</dbReference>
<feature type="domain" description="BRICHOS" evidence="4">
    <location>
        <begin position="38"/>
        <end position="127"/>
    </location>
</feature>
<comment type="caution">
    <text evidence="5">The sequence shown here is derived from an EMBL/GenBank/DDBJ whole genome shotgun (WGS) entry which is preliminary data.</text>
</comment>
<organism evidence="5 6">
    <name type="scientific">Hypothenemus hampei</name>
    <name type="common">Coffee berry borer</name>
    <dbReference type="NCBI Taxonomy" id="57062"/>
    <lineage>
        <taxon>Eukaryota</taxon>
        <taxon>Metazoa</taxon>
        <taxon>Ecdysozoa</taxon>
        <taxon>Arthropoda</taxon>
        <taxon>Hexapoda</taxon>
        <taxon>Insecta</taxon>
        <taxon>Pterygota</taxon>
        <taxon>Neoptera</taxon>
        <taxon>Endopterygota</taxon>
        <taxon>Coleoptera</taxon>
        <taxon>Polyphaga</taxon>
        <taxon>Cucujiformia</taxon>
        <taxon>Curculionidae</taxon>
        <taxon>Scolytinae</taxon>
        <taxon>Hypothenemus</taxon>
    </lineage>
</organism>
<evidence type="ECO:0000256" key="3">
    <source>
        <dbReference type="SAM" id="SignalP"/>
    </source>
</evidence>
<dbReference type="Proteomes" id="UP001566132">
    <property type="component" value="Unassembled WGS sequence"/>
</dbReference>
<evidence type="ECO:0000313" key="5">
    <source>
        <dbReference type="EMBL" id="KAL1517007.1"/>
    </source>
</evidence>
<sequence length="1058" mass="111104">MELLKRFYGVFLIFLLNLDKLCNAYGEIISETNQNTIQKTMEKPRTFHDYQTKVVAYKDLTDSKCFLEILTNVESIISRKLANFGNSTERENFKLINTSNQLTKREIWRLAGTRISDFCRGFPTYLIQNSNTTSNPLSTTENELPIVRLRTKREGKYYFRGKFNGHTQSQYLNFDNGGGQHGKAETPKAVVKSLDYQPGSQRTGSGSVEGDLSGQYYSHRGHAGRFSGTFEGTYEVDETESTQGEAEFFRRPISGTTPSQSLTPNGYRPGESPSDYPGTPAGYPSQYDGAIAPGLPGGTSYGPNYGTTGGSSSSPGSISYRPGLPTSPLGPTPGHISGYPSVGTPDSTTNSGSGYPHSGTSYGTGFPSAGAAYGPGYVPGSGSGDYPGGGISYSPGYPPGSVGYPPGSVGYTPGSVSYSPGNVGYSPGIGGYPPGNIGYPPGSVGYPPGNVGYSPGSGGYPPGNIGYSPGSGGYPPGTVGYPPGSGGYPPGVGGYSGSPGGGYGSIIPPGQYVQGGPPGTFGNATGQLINGTWVPSKVEADDADSQVLTSVQQTNNETVANAQAHGKFQGGTAQSQVSGTYSGTGSFSASAGSDDGKRGALTQVSGGKDGAQSSAQGRGGVGTSKAQVTLDSQTGDTLSSAQTSGNEQGTQTQVRASEQGGLADAQANGIGPTSSQAKIGFTPHNQVQDADNQTMLFKGGGTAAAQSGTNTGMTQTQIQGKFRYGIKYQGAAQAGSGSTYIRNLTEPKGFFKPINFTVAKVNYNQSQSPQATVKEQFKTTTSKQNPQKSEIVSTTPSTNLNTTTVRDSTRDSRDVVVSPPKNTFEKATVATEYEDQEYVDEEYDDEEPVSREQPAEPIQMRGKTKNLEPPSAVISTDQIVTTEKQHVVILDSLEGLDIPIPRSKGDIPKDGMVLQPGQIIPGSPGFQIPAGFRGKVKAFVSGQNTYAIGKNARSFSPGINQPVFGVITKKISKKDADRTEYMYHPVEYGKLKSASVLPSFVSVTKSEVDVDVSKKTSNVYSAQSTSCGMFTNTCVYANGKKTCFPVRKTNPDGSPVVC</sequence>
<dbReference type="InterPro" id="IPR007084">
    <property type="entry name" value="BRICHOS_dom"/>
</dbReference>
<keyword evidence="1" id="KW-1015">Disulfide bond</keyword>